<dbReference type="InterPro" id="IPR002912">
    <property type="entry name" value="ACT_dom"/>
</dbReference>
<dbReference type="PANTHER" id="PTHR30239">
    <property type="entry name" value="ACETOLACTATE SYNTHASE SMALL SUBUNIT"/>
    <property type="match status" value="1"/>
</dbReference>
<accession>A0A9D1NBC8</accession>
<evidence type="ECO:0000256" key="7">
    <source>
        <dbReference type="ARBA" id="ARBA00048670"/>
    </source>
</evidence>
<comment type="function">
    <text evidence="8">Catalyzes the conversion of 2 pyruvate molecules into acetolactate in the first common step of the biosynthetic pathway of the branched-amino acids such as leucine, isoleucine, and valine.</text>
</comment>
<dbReference type="PANTHER" id="PTHR30239:SF0">
    <property type="entry name" value="ACETOLACTATE SYNTHASE SMALL SUBUNIT 1, CHLOROPLASTIC"/>
    <property type="match status" value="1"/>
</dbReference>
<keyword evidence="6 8" id="KW-0100">Branched-chain amino acid biosynthesis</keyword>
<evidence type="ECO:0000256" key="8">
    <source>
        <dbReference type="RuleBase" id="RU368092"/>
    </source>
</evidence>
<dbReference type="Pfam" id="PF10369">
    <property type="entry name" value="ALS_ss_C"/>
    <property type="match status" value="1"/>
</dbReference>
<dbReference type="InterPro" id="IPR054480">
    <property type="entry name" value="AHAS_small-like_ACT"/>
</dbReference>
<proteinExistence type="inferred from homology"/>
<sequence>MDKHYLSILVENRAGVLSRISGLIARRGFNIDSLTVCATENDDYSRMTIALTADERTLTQIKNQLSKQVEVVRIIELTAEDSVLRELLIVKIRSNAKLIPEITDITTIFKAKTIDISDASMTLELTGRGAKLDSFLRLLAPYGILEMARSGASALQRGEECLGEQK</sequence>
<comment type="pathway">
    <text evidence="1 8">Amino-acid biosynthesis; L-isoleucine biosynthesis; L-isoleucine from 2-oxobutanoate: step 1/4.</text>
</comment>
<dbReference type="GO" id="GO:0005829">
    <property type="term" value="C:cytosol"/>
    <property type="evidence" value="ECO:0007669"/>
    <property type="project" value="TreeGrafter"/>
</dbReference>
<dbReference type="EMBL" id="DVOH01000013">
    <property type="protein sequence ID" value="HIU99719.1"/>
    <property type="molecule type" value="Genomic_DNA"/>
</dbReference>
<dbReference type="InterPro" id="IPR039557">
    <property type="entry name" value="AHAS_ACT"/>
</dbReference>
<dbReference type="SUPFAM" id="SSF55021">
    <property type="entry name" value="ACT-like"/>
    <property type="match status" value="2"/>
</dbReference>
<dbReference type="NCBIfam" id="TIGR00119">
    <property type="entry name" value="acolac_sm"/>
    <property type="match status" value="1"/>
</dbReference>
<evidence type="ECO:0000256" key="3">
    <source>
        <dbReference type="ARBA" id="ARBA00006341"/>
    </source>
</evidence>
<comment type="subunit">
    <text evidence="4 8">Dimer of large and small chains.</text>
</comment>
<dbReference type="InterPro" id="IPR004789">
    <property type="entry name" value="Acetalactate_synth_ssu"/>
</dbReference>
<dbReference type="Gene3D" id="3.30.70.260">
    <property type="match status" value="1"/>
</dbReference>
<dbReference type="GO" id="GO:0009099">
    <property type="term" value="P:L-valine biosynthetic process"/>
    <property type="evidence" value="ECO:0007669"/>
    <property type="project" value="UniProtKB-UniRule"/>
</dbReference>
<dbReference type="Gene3D" id="3.30.70.1150">
    <property type="entry name" value="ACT-like. Chain A, domain 2"/>
    <property type="match status" value="1"/>
</dbReference>
<dbReference type="GO" id="GO:0003984">
    <property type="term" value="F:acetolactate synthase activity"/>
    <property type="evidence" value="ECO:0007669"/>
    <property type="project" value="UniProtKB-UniRule"/>
</dbReference>
<dbReference type="InterPro" id="IPR045865">
    <property type="entry name" value="ACT-like_dom_sf"/>
</dbReference>
<gene>
    <name evidence="10" type="primary">ilvN</name>
    <name evidence="10" type="ORF">IAB14_01235</name>
</gene>
<dbReference type="PROSITE" id="PS51671">
    <property type="entry name" value="ACT"/>
    <property type="match status" value="1"/>
</dbReference>
<dbReference type="Pfam" id="PF22629">
    <property type="entry name" value="ACT_AHAS_ss"/>
    <property type="match status" value="1"/>
</dbReference>
<evidence type="ECO:0000256" key="1">
    <source>
        <dbReference type="ARBA" id="ARBA00004974"/>
    </source>
</evidence>
<comment type="catalytic activity">
    <reaction evidence="7 8">
        <text>2 pyruvate + H(+) = (2S)-2-acetolactate + CO2</text>
        <dbReference type="Rhea" id="RHEA:25249"/>
        <dbReference type="ChEBI" id="CHEBI:15361"/>
        <dbReference type="ChEBI" id="CHEBI:15378"/>
        <dbReference type="ChEBI" id="CHEBI:16526"/>
        <dbReference type="ChEBI" id="CHEBI:58476"/>
        <dbReference type="EC" id="2.2.1.6"/>
    </reaction>
</comment>
<evidence type="ECO:0000313" key="10">
    <source>
        <dbReference type="EMBL" id="HIU99719.1"/>
    </source>
</evidence>
<dbReference type="InterPro" id="IPR019455">
    <property type="entry name" value="Acetolactate_synth_ssu_C"/>
</dbReference>
<dbReference type="NCBIfam" id="NF008864">
    <property type="entry name" value="PRK11895.1"/>
    <property type="match status" value="1"/>
</dbReference>
<reference evidence="10" key="1">
    <citation type="submission" date="2020-10" db="EMBL/GenBank/DDBJ databases">
        <authorList>
            <person name="Gilroy R."/>
        </authorList>
    </citation>
    <scope>NUCLEOTIDE SEQUENCE</scope>
    <source>
        <strain evidence="10">23406</strain>
    </source>
</reference>
<dbReference type="GO" id="GO:1990610">
    <property type="term" value="F:acetolactate synthase regulator activity"/>
    <property type="evidence" value="ECO:0007669"/>
    <property type="project" value="UniProtKB-UniRule"/>
</dbReference>
<evidence type="ECO:0000256" key="5">
    <source>
        <dbReference type="ARBA" id="ARBA00022605"/>
    </source>
</evidence>
<dbReference type="EC" id="2.2.1.6" evidence="8"/>
<organism evidence="10 11">
    <name type="scientific">Candidatus Stercoripulliclostridium merdipullorum</name>
    <dbReference type="NCBI Taxonomy" id="2840952"/>
    <lineage>
        <taxon>Bacteria</taxon>
        <taxon>Bacillati</taxon>
        <taxon>Bacillota</taxon>
        <taxon>Clostridia</taxon>
        <taxon>Eubacteriales</taxon>
        <taxon>Candidatus Stercoripulliclostridium</taxon>
    </lineage>
</organism>
<name>A0A9D1NBC8_9FIRM</name>
<evidence type="ECO:0000256" key="2">
    <source>
        <dbReference type="ARBA" id="ARBA00005025"/>
    </source>
</evidence>
<keyword evidence="5 8" id="KW-0028">Amino-acid biosynthesis</keyword>
<protein>
    <recommendedName>
        <fullName evidence="8">Acetolactate synthase small subunit</fullName>
        <shortName evidence="8">AHAS</shortName>
        <shortName evidence="8">ALS</shortName>
        <ecNumber evidence="8">2.2.1.6</ecNumber>
    </recommendedName>
    <alternativeName>
        <fullName evidence="8">Acetohydroxy-acid synthase small subunit</fullName>
    </alternativeName>
</protein>
<dbReference type="FunFam" id="3.30.70.1150:FF:000001">
    <property type="entry name" value="Acetolactate synthase small subunit"/>
    <property type="match status" value="1"/>
</dbReference>
<evidence type="ECO:0000256" key="4">
    <source>
        <dbReference type="ARBA" id="ARBA00011744"/>
    </source>
</evidence>
<feature type="domain" description="ACT" evidence="9">
    <location>
        <begin position="5"/>
        <end position="80"/>
    </location>
</feature>
<dbReference type="FunFam" id="3.30.70.260:FF:000001">
    <property type="entry name" value="Acetolactate synthase, small subunit"/>
    <property type="match status" value="1"/>
</dbReference>
<evidence type="ECO:0000256" key="6">
    <source>
        <dbReference type="ARBA" id="ARBA00023304"/>
    </source>
</evidence>
<comment type="caution">
    <text evidence="10">The sequence shown here is derived from an EMBL/GenBank/DDBJ whole genome shotgun (WGS) entry which is preliminary data.</text>
</comment>
<dbReference type="GO" id="GO:0009097">
    <property type="term" value="P:isoleucine biosynthetic process"/>
    <property type="evidence" value="ECO:0007669"/>
    <property type="project" value="UniProtKB-UniRule"/>
</dbReference>
<reference evidence="10" key="2">
    <citation type="journal article" date="2021" name="PeerJ">
        <title>Extensive microbial diversity within the chicken gut microbiome revealed by metagenomics and culture.</title>
        <authorList>
            <person name="Gilroy R."/>
            <person name="Ravi A."/>
            <person name="Getino M."/>
            <person name="Pursley I."/>
            <person name="Horton D.L."/>
            <person name="Alikhan N.F."/>
            <person name="Baker D."/>
            <person name="Gharbi K."/>
            <person name="Hall N."/>
            <person name="Watson M."/>
            <person name="Adriaenssens E.M."/>
            <person name="Foster-Nyarko E."/>
            <person name="Jarju S."/>
            <person name="Secka A."/>
            <person name="Antonio M."/>
            <person name="Oren A."/>
            <person name="Chaudhuri R.R."/>
            <person name="La Ragione R."/>
            <person name="Hildebrand F."/>
            <person name="Pallen M.J."/>
        </authorList>
    </citation>
    <scope>NUCLEOTIDE SEQUENCE</scope>
    <source>
        <strain evidence="10">23406</strain>
    </source>
</reference>
<evidence type="ECO:0000313" key="11">
    <source>
        <dbReference type="Proteomes" id="UP000886891"/>
    </source>
</evidence>
<evidence type="ECO:0000259" key="9">
    <source>
        <dbReference type="PROSITE" id="PS51671"/>
    </source>
</evidence>
<dbReference type="Proteomes" id="UP000886891">
    <property type="component" value="Unassembled WGS sequence"/>
</dbReference>
<keyword evidence="8 10" id="KW-0808">Transferase</keyword>
<dbReference type="AlphaFoldDB" id="A0A9D1NBC8"/>
<dbReference type="CDD" id="cd04878">
    <property type="entry name" value="ACT_AHAS"/>
    <property type="match status" value="1"/>
</dbReference>
<comment type="similarity">
    <text evidence="3 8">Belongs to the acetolactate synthase small subunit family.</text>
</comment>
<comment type="pathway">
    <text evidence="2 8">Amino-acid biosynthesis; L-valine biosynthesis; L-valine from pyruvate: step 1/4.</text>
</comment>
<dbReference type="InterPro" id="IPR027271">
    <property type="entry name" value="Acetolactate_synth/TF_NikR_C"/>
</dbReference>